<dbReference type="InterPro" id="IPR042100">
    <property type="entry name" value="Bug_dom1"/>
</dbReference>
<dbReference type="AlphaFoldDB" id="A0A193G8V8"/>
<dbReference type="Pfam" id="PF03401">
    <property type="entry name" value="TctC"/>
    <property type="match status" value="1"/>
</dbReference>
<organism evidence="3 4">
    <name type="scientific">Bordetella flabilis</name>
    <dbReference type="NCBI Taxonomy" id="463014"/>
    <lineage>
        <taxon>Bacteria</taxon>
        <taxon>Pseudomonadati</taxon>
        <taxon>Pseudomonadota</taxon>
        <taxon>Betaproteobacteria</taxon>
        <taxon>Burkholderiales</taxon>
        <taxon>Alcaligenaceae</taxon>
        <taxon>Bordetella</taxon>
    </lineage>
</organism>
<dbReference type="RefSeq" id="WP_066654416.1">
    <property type="nucleotide sequence ID" value="NZ_CBCSCL010000010.1"/>
</dbReference>
<dbReference type="SUPFAM" id="SSF53850">
    <property type="entry name" value="Periplasmic binding protein-like II"/>
    <property type="match status" value="1"/>
</dbReference>
<evidence type="ECO:0000313" key="3">
    <source>
        <dbReference type="EMBL" id="ANN76422.1"/>
    </source>
</evidence>
<evidence type="ECO:0000313" key="4">
    <source>
        <dbReference type="Proteomes" id="UP000091926"/>
    </source>
</evidence>
<sequence>MKPSIRRGAHARALVSAALFAGAVLAGALAPSGPAQAQAYTRLVVAFPPGGPSDLMARVISDTLGKALEQNVVVENRPGGNGAVAAQYILHEPADGKTLWLTTAGAITVNPFLYPRLSYSVKDFAPVSLVVNTPEMLVVNPKNPATDAKSFVANASKAKQVNFASSGIGSMPHMGIALLSKATGVAFLHVPEKGAAPAISDLLGGHVEAFIGDIPGLVGQVKSGGLKPLAIAAPKRSELFPNVPTFAEQGIQGVELNNWSGLYVSAKTPPALIDKLNRAIHQTLADPEVRKKLVELGVDPQATTPAEMQALAARDSAKWKQVIEENQIKAE</sequence>
<dbReference type="KEGG" id="bfz:BAU07_04180"/>
<dbReference type="EMBL" id="CP016172">
    <property type="protein sequence ID" value="ANN76422.1"/>
    <property type="molecule type" value="Genomic_DNA"/>
</dbReference>
<accession>A0A193G8V8</accession>
<dbReference type="CDD" id="cd07012">
    <property type="entry name" value="PBP2_Bug_TTT"/>
    <property type="match status" value="1"/>
</dbReference>
<dbReference type="OrthoDB" id="8678477at2"/>
<keyword evidence="2" id="KW-0732">Signal</keyword>
<protein>
    <recommendedName>
        <fullName evidence="5">ABC transporter substrate-binding protein</fullName>
    </recommendedName>
</protein>
<keyword evidence="4" id="KW-1185">Reference proteome</keyword>
<gene>
    <name evidence="3" type="ORF">BAU07_04180</name>
</gene>
<comment type="similarity">
    <text evidence="1">Belongs to the UPF0065 (bug) family.</text>
</comment>
<dbReference type="STRING" id="463014.BAU07_04180"/>
<name>A0A193G8V8_9BORD</name>
<evidence type="ECO:0000256" key="2">
    <source>
        <dbReference type="SAM" id="SignalP"/>
    </source>
</evidence>
<dbReference type="InterPro" id="IPR005064">
    <property type="entry name" value="BUG"/>
</dbReference>
<feature type="chain" id="PRO_5008258652" description="ABC transporter substrate-binding protein" evidence="2">
    <location>
        <begin position="38"/>
        <end position="331"/>
    </location>
</feature>
<dbReference type="PIRSF" id="PIRSF017082">
    <property type="entry name" value="YflP"/>
    <property type="match status" value="1"/>
</dbReference>
<evidence type="ECO:0000256" key="1">
    <source>
        <dbReference type="ARBA" id="ARBA00006987"/>
    </source>
</evidence>
<dbReference type="PANTHER" id="PTHR42928">
    <property type="entry name" value="TRICARBOXYLATE-BINDING PROTEIN"/>
    <property type="match status" value="1"/>
</dbReference>
<reference evidence="3 4" key="1">
    <citation type="submission" date="2016-06" db="EMBL/GenBank/DDBJ databases">
        <title>Complete genome sequences of Bordetella bronchialis and Bordetella flabilis.</title>
        <authorList>
            <person name="LiPuma J.J."/>
            <person name="Spilker T."/>
        </authorList>
    </citation>
    <scope>NUCLEOTIDE SEQUENCE [LARGE SCALE GENOMIC DNA]</scope>
    <source>
        <strain evidence="3 4">AU10664</strain>
    </source>
</reference>
<evidence type="ECO:0008006" key="5">
    <source>
        <dbReference type="Google" id="ProtNLM"/>
    </source>
</evidence>
<dbReference type="PANTHER" id="PTHR42928:SF5">
    <property type="entry name" value="BLR1237 PROTEIN"/>
    <property type="match status" value="1"/>
</dbReference>
<dbReference type="Gene3D" id="3.40.190.150">
    <property type="entry name" value="Bordetella uptake gene, domain 1"/>
    <property type="match status" value="1"/>
</dbReference>
<dbReference type="Gene3D" id="3.40.190.10">
    <property type="entry name" value="Periplasmic binding protein-like II"/>
    <property type="match status" value="1"/>
</dbReference>
<dbReference type="Proteomes" id="UP000091926">
    <property type="component" value="Chromosome"/>
</dbReference>
<feature type="signal peptide" evidence="2">
    <location>
        <begin position="1"/>
        <end position="37"/>
    </location>
</feature>
<proteinExistence type="inferred from homology"/>